<reference evidence="1" key="2">
    <citation type="submission" date="2023-06" db="EMBL/GenBank/DDBJ databases">
        <authorList>
            <person name="Zeman M."/>
            <person name="Kubasova T."/>
            <person name="Jahodarova E."/>
            <person name="Nykrynova M."/>
            <person name="Rychlik I."/>
        </authorList>
    </citation>
    <scope>NUCLEOTIDE SEQUENCE</scope>
    <source>
        <strain evidence="1">ET39</strain>
    </source>
</reference>
<sequence>MMESCQLYAMRGYVHDLCTNLEKNRECFLPQPLKIKPFESWKQAYIDIDYRKTFLYSDEVYQFCKQREGKAAVRDKIKFCESNGCRFLEQLIDLDLRWMELLQEEEGVLLQRWGDHTVFYALKAAIIIKTYNELTIQKRIRLTEGEGNERQPLRSALSSGNAYLDILPPTLAIRFFLLAAHAQYLYAISDDVPIAHARFLLEHLWPEQAVMELLKTALSCPHERGCRRYLLKCLSVTQQMLACLDQT</sequence>
<reference evidence="1" key="1">
    <citation type="submission" date="2023-06" db="EMBL/GenBank/DDBJ databases">
        <title>Identification and characterization of horizontal gene transfer across gut microbiota members of farm animals based on homology search.</title>
        <authorList>
            <person name="Schwarzerova J."/>
            <person name="Nykrynova M."/>
            <person name="Jureckova K."/>
            <person name="Cejkova D."/>
            <person name="Rychlik I."/>
        </authorList>
    </citation>
    <scope>NUCLEOTIDE SEQUENCE</scope>
    <source>
        <strain evidence="1">ET39</strain>
    </source>
</reference>
<name>A0ABT7UCV1_9FIRM</name>
<dbReference type="Proteomes" id="UP001529340">
    <property type="component" value="Unassembled WGS sequence"/>
</dbReference>
<comment type="caution">
    <text evidence="1">The sequence shown here is derived from an EMBL/GenBank/DDBJ whole genome shotgun (WGS) entry which is preliminary data.</text>
</comment>
<proteinExistence type="predicted"/>
<evidence type="ECO:0000313" key="2">
    <source>
        <dbReference type="Proteomes" id="UP001529340"/>
    </source>
</evidence>
<evidence type="ECO:0000313" key="1">
    <source>
        <dbReference type="EMBL" id="MDM8157437.1"/>
    </source>
</evidence>
<dbReference type="RefSeq" id="WP_289607889.1">
    <property type="nucleotide sequence ID" value="NZ_JAUDCG010000029.1"/>
</dbReference>
<organism evidence="1 2">
    <name type="scientific">Amedibacillus dolichus</name>
    <dbReference type="NCBI Taxonomy" id="31971"/>
    <lineage>
        <taxon>Bacteria</taxon>
        <taxon>Bacillati</taxon>
        <taxon>Bacillota</taxon>
        <taxon>Erysipelotrichia</taxon>
        <taxon>Erysipelotrichales</taxon>
        <taxon>Erysipelotrichaceae</taxon>
        <taxon>Amedibacillus</taxon>
    </lineage>
</organism>
<gene>
    <name evidence="1" type="ORF">QUV96_07290</name>
</gene>
<dbReference type="EMBL" id="JAUDCG010000029">
    <property type="protein sequence ID" value="MDM8157437.1"/>
    <property type="molecule type" value="Genomic_DNA"/>
</dbReference>
<accession>A0ABT7UCV1</accession>
<protein>
    <submittedName>
        <fullName evidence="1">Uncharacterized protein</fullName>
    </submittedName>
</protein>
<keyword evidence="2" id="KW-1185">Reference proteome</keyword>